<dbReference type="CDD" id="cd05154">
    <property type="entry name" value="ACAD10_11_N-like"/>
    <property type="match status" value="1"/>
</dbReference>
<dbReference type="Gene3D" id="3.90.1200.10">
    <property type="match status" value="1"/>
</dbReference>
<dbReference type="EMBL" id="OCPC01000006">
    <property type="protein sequence ID" value="SOE18899.1"/>
    <property type="molecule type" value="Genomic_DNA"/>
</dbReference>
<dbReference type="SUPFAM" id="SSF56112">
    <property type="entry name" value="Protein kinase-like (PK-like)"/>
    <property type="match status" value="1"/>
</dbReference>
<dbReference type="InterPro" id="IPR052898">
    <property type="entry name" value="ACAD10-like"/>
</dbReference>
<keyword evidence="2" id="KW-0418">Kinase</keyword>
<dbReference type="Pfam" id="PF01636">
    <property type="entry name" value="APH"/>
    <property type="match status" value="1"/>
</dbReference>
<feature type="domain" description="Aminoglycoside phosphotransferase" evidence="1">
    <location>
        <begin position="28"/>
        <end position="250"/>
    </location>
</feature>
<accession>A0A286IHR6</accession>
<evidence type="ECO:0000313" key="2">
    <source>
        <dbReference type="EMBL" id="SOE18899.1"/>
    </source>
</evidence>
<gene>
    <name evidence="2" type="ORF">SAMN05877838_3844</name>
</gene>
<keyword evidence="3" id="KW-1185">Reference proteome</keyword>
<dbReference type="RefSeq" id="WP_097109352.1">
    <property type="nucleotide sequence ID" value="NZ_OCPC01000006.1"/>
</dbReference>
<dbReference type="OrthoDB" id="3806873at2"/>
<dbReference type="Gene3D" id="3.30.200.20">
    <property type="entry name" value="Phosphorylase Kinase, domain 1"/>
    <property type="match status" value="1"/>
</dbReference>
<dbReference type="PANTHER" id="PTHR47829">
    <property type="entry name" value="HYDROLASE, PUTATIVE (AFU_ORTHOLOGUE AFUA_1G12880)-RELATED"/>
    <property type="match status" value="1"/>
</dbReference>
<dbReference type="InterPro" id="IPR041726">
    <property type="entry name" value="ACAD10_11_N"/>
</dbReference>
<evidence type="ECO:0000313" key="3">
    <source>
        <dbReference type="Proteomes" id="UP000219465"/>
    </source>
</evidence>
<dbReference type="Proteomes" id="UP000219465">
    <property type="component" value="Unassembled WGS sequence"/>
</dbReference>
<dbReference type="PANTHER" id="PTHR47829:SF3">
    <property type="entry name" value="AMINOGLYCOSIDE PHOSPHOTRANSFERASE DOMAIN-CONTAINING PROTEIN"/>
    <property type="match status" value="1"/>
</dbReference>
<dbReference type="GO" id="GO:0016301">
    <property type="term" value="F:kinase activity"/>
    <property type="evidence" value="ECO:0007669"/>
    <property type="project" value="UniProtKB-KW"/>
</dbReference>
<dbReference type="InterPro" id="IPR002575">
    <property type="entry name" value="Aminoglycoside_PTrfase"/>
</dbReference>
<proteinExistence type="predicted"/>
<keyword evidence="2" id="KW-0808">Transferase</keyword>
<protein>
    <submittedName>
        <fullName evidence="2">Aminoglycoside phosphotransferase (APT) family kinase protein</fullName>
    </submittedName>
</protein>
<dbReference type="InterPro" id="IPR011009">
    <property type="entry name" value="Kinase-like_dom_sf"/>
</dbReference>
<name>A0A286IHR6_9HYPH</name>
<sequence length="341" mass="38271">MEDQPFDMDALADELHELVPGFSGLHAVEKFNTGQSNPTYRVEADSGKYVLRAKPPGTLLKSAHQVDREYRVMKALAKNNVPVPKVYGLSGEDSAIGRMYFVMELIEGRIFWDPALPEVNKQERAAIYDGMNDVLARLHSVDPEAAGLADFGRSGNYFARQIRRWSEQYIASKTEELPDMERLMEWLWDNLPDDDGLVSVVHGDYRLDNMIFAPHGEEVRALIDWELSTLGHPLADLSYQCMQWRLPHKSGFRGLGGLDREELGIPSEADYVARYSERSGIAVNNWTFCLSFSFFRLAAILQGVYKRAIDGNASNPERAHEIGKAVPQLASMANSIMSGKA</sequence>
<evidence type="ECO:0000259" key="1">
    <source>
        <dbReference type="Pfam" id="PF01636"/>
    </source>
</evidence>
<organism evidence="2 3">
    <name type="scientific">Hoeflea halophila</name>
    <dbReference type="NCBI Taxonomy" id="714899"/>
    <lineage>
        <taxon>Bacteria</taxon>
        <taxon>Pseudomonadati</taxon>
        <taxon>Pseudomonadota</taxon>
        <taxon>Alphaproteobacteria</taxon>
        <taxon>Hyphomicrobiales</taxon>
        <taxon>Rhizobiaceae</taxon>
        <taxon>Hoeflea</taxon>
    </lineage>
</organism>
<reference evidence="3" key="1">
    <citation type="submission" date="2017-08" db="EMBL/GenBank/DDBJ databases">
        <authorList>
            <person name="Varghese N."/>
            <person name="Submissions S."/>
        </authorList>
    </citation>
    <scope>NUCLEOTIDE SEQUENCE [LARGE SCALE GENOMIC DNA]</scope>
    <source>
        <strain evidence="3">KCTC 23107</strain>
    </source>
</reference>
<dbReference type="AlphaFoldDB" id="A0A286IHR6"/>